<name>A0A9D1NGR8_9FIRM</name>
<evidence type="ECO:0000313" key="3">
    <source>
        <dbReference type="Proteomes" id="UP000886743"/>
    </source>
</evidence>
<protein>
    <recommendedName>
        <fullName evidence="1">Uroporphyrinogen decarboxylase (URO-D) domain-containing protein</fullName>
    </recommendedName>
</protein>
<dbReference type="AlphaFoldDB" id="A0A9D1NGR8"/>
<gene>
    <name evidence="2" type="ORF">IAC74_01360</name>
</gene>
<evidence type="ECO:0000259" key="1">
    <source>
        <dbReference type="Pfam" id="PF01208"/>
    </source>
</evidence>
<dbReference type="Gene3D" id="3.20.20.210">
    <property type="match status" value="1"/>
</dbReference>
<dbReference type="SUPFAM" id="SSF51726">
    <property type="entry name" value="UROD/MetE-like"/>
    <property type="match status" value="1"/>
</dbReference>
<evidence type="ECO:0000313" key="2">
    <source>
        <dbReference type="EMBL" id="HIV02193.1"/>
    </source>
</evidence>
<dbReference type="EMBL" id="DVOF01000040">
    <property type="protein sequence ID" value="HIV02193.1"/>
    <property type="molecule type" value="Genomic_DNA"/>
</dbReference>
<dbReference type="GO" id="GO:0006779">
    <property type="term" value="P:porphyrin-containing compound biosynthetic process"/>
    <property type="evidence" value="ECO:0007669"/>
    <property type="project" value="InterPro"/>
</dbReference>
<dbReference type="Proteomes" id="UP000886743">
    <property type="component" value="Unassembled WGS sequence"/>
</dbReference>
<accession>A0A9D1NGR8</accession>
<dbReference type="GO" id="GO:0004853">
    <property type="term" value="F:uroporphyrinogen decarboxylase activity"/>
    <property type="evidence" value="ECO:0007669"/>
    <property type="project" value="InterPro"/>
</dbReference>
<dbReference type="PANTHER" id="PTHR47099:SF1">
    <property type="entry name" value="METHYLCOBAMIDE:COM METHYLTRANSFERASE MTBA"/>
    <property type="match status" value="1"/>
</dbReference>
<proteinExistence type="predicted"/>
<reference evidence="2" key="1">
    <citation type="submission" date="2020-10" db="EMBL/GenBank/DDBJ databases">
        <authorList>
            <person name="Gilroy R."/>
        </authorList>
    </citation>
    <scope>NUCLEOTIDE SEQUENCE</scope>
    <source>
        <strain evidence="2">4920</strain>
    </source>
</reference>
<dbReference type="Pfam" id="PF01208">
    <property type="entry name" value="URO-D"/>
    <property type="match status" value="1"/>
</dbReference>
<organism evidence="2 3">
    <name type="scientific">Candidatus Aphodoplasma excrementigallinarum</name>
    <dbReference type="NCBI Taxonomy" id="2840673"/>
    <lineage>
        <taxon>Bacteria</taxon>
        <taxon>Bacillati</taxon>
        <taxon>Bacillota</taxon>
        <taxon>Clostridia</taxon>
        <taxon>Eubacteriales</taxon>
        <taxon>Candidatus Aphodoplasma</taxon>
    </lineage>
</organism>
<dbReference type="PANTHER" id="PTHR47099">
    <property type="entry name" value="METHYLCOBAMIDE:COM METHYLTRANSFERASE MTBA"/>
    <property type="match status" value="1"/>
</dbReference>
<comment type="caution">
    <text evidence="2">The sequence shown here is derived from an EMBL/GenBank/DDBJ whole genome shotgun (WGS) entry which is preliminary data.</text>
</comment>
<sequence>MNARTRVLHAIEHRPVDRVPLDLGMHTSTGISAFAYYNLRKHLGLATDNIVIADPIQFTPRVDLDVLSLLGCDCVRAMARWDGTHTWNVREGYVFTIPQTLAPAQQADGRYVAKRTGVTLKMPAGGFFFDGGWPGFYDCNYEEEMRRLGKDAKRLYEETDLFIGAGKFSGFFRDSDVNWLCDIMLEPEKIKEQLKTELADQKRKFDLYRKYVKHYAQCLFVTSDLGSQQAPLVNPAVYDDVIAPVLKEFCDYIHQTSDYKIFMHCCGSIAPLLPALIDCGIDIVSPVQISAANMEPEMLKREFGSRITFWGGGVDTQNVLPHCDIPTIKENVAKLVETFSPGSGYVFSPVHNIMGDIEPEKVLAIYEAARQSGKKE</sequence>
<dbReference type="InterPro" id="IPR052024">
    <property type="entry name" value="Methanogen_methyltrans"/>
</dbReference>
<reference evidence="2" key="2">
    <citation type="journal article" date="2021" name="PeerJ">
        <title>Extensive microbial diversity within the chicken gut microbiome revealed by metagenomics and culture.</title>
        <authorList>
            <person name="Gilroy R."/>
            <person name="Ravi A."/>
            <person name="Getino M."/>
            <person name="Pursley I."/>
            <person name="Horton D.L."/>
            <person name="Alikhan N.F."/>
            <person name="Baker D."/>
            <person name="Gharbi K."/>
            <person name="Hall N."/>
            <person name="Watson M."/>
            <person name="Adriaenssens E.M."/>
            <person name="Foster-Nyarko E."/>
            <person name="Jarju S."/>
            <person name="Secka A."/>
            <person name="Antonio M."/>
            <person name="Oren A."/>
            <person name="Chaudhuri R.R."/>
            <person name="La Ragione R."/>
            <person name="Hildebrand F."/>
            <person name="Pallen M.J."/>
        </authorList>
    </citation>
    <scope>NUCLEOTIDE SEQUENCE</scope>
    <source>
        <strain evidence="2">4920</strain>
    </source>
</reference>
<feature type="domain" description="Uroporphyrinogen decarboxylase (URO-D)" evidence="1">
    <location>
        <begin position="208"/>
        <end position="371"/>
    </location>
</feature>
<dbReference type="InterPro" id="IPR038071">
    <property type="entry name" value="UROD/MetE-like_sf"/>
</dbReference>
<dbReference type="InterPro" id="IPR000257">
    <property type="entry name" value="Uroporphyrinogen_deCOase"/>
</dbReference>